<proteinExistence type="predicted"/>
<dbReference type="InterPro" id="IPR048444">
    <property type="entry name" value="DNMK"/>
</dbReference>
<sequence length="223" mass="25081">MSELIIIGLTGLPGSGKDTIADALVAQLGFTKMSFAEALYIEVAEAFGISTDLLQQRSTKESDFGYLHFDASNDREFVRCMIDAGHDPLQSRSPRRLLQQWGTEYRRAQNPTYWIEKVSAKVVAASIRGERRFVYTDVRFNDEAEWLQDWHGSTGISVEIWQVARDNCKRSAHASDKGLHPSHIDMTFYNASTVGALQSAALVSARRVIEHGSMRQLKRLSEK</sequence>
<name>A0A858XBH4_9CAUD</name>
<dbReference type="InterPro" id="IPR027417">
    <property type="entry name" value="P-loop_NTPase"/>
</dbReference>
<dbReference type="CDD" id="cd02019">
    <property type="entry name" value="NK"/>
    <property type="match status" value="1"/>
</dbReference>
<accession>A0A858XBH4</accession>
<dbReference type="SUPFAM" id="SSF52540">
    <property type="entry name" value="P-loop containing nucleoside triphosphate hydrolases"/>
    <property type="match status" value="1"/>
</dbReference>
<dbReference type="EMBL" id="MT161385">
    <property type="protein sequence ID" value="QJI53016.1"/>
    <property type="molecule type" value="Genomic_DNA"/>
</dbReference>
<keyword evidence="2" id="KW-1185">Reference proteome</keyword>
<dbReference type="Pfam" id="PF21448">
    <property type="entry name" value="DNMK"/>
    <property type="match status" value="1"/>
</dbReference>
<evidence type="ECO:0000313" key="2">
    <source>
        <dbReference type="Proteomes" id="UP000671952"/>
    </source>
</evidence>
<evidence type="ECO:0008006" key="3">
    <source>
        <dbReference type="Google" id="ProtNLM"/>
    </source>
</evidence>
<dbReference type="Gene3D" id="3.40.50.300">
    <property type="entry name" value="P-loop containing nucleotide triphosphate hydrolases"/>
    <property type="match status" value="1"/>
</dbReference>
<dbReference type="Proteomes" id="UP000671952">
    <property type="component" value="Segment"/>
</dbReference>
<organism evidence="1 2">
    <name type="scientific">Xanthomonas phage FoX4</name>
    <dbReference type="NCBI Taxonomy" id="2723900"/>
    <lineage>
        <taxon>Viruses</taxon>
        <taxon>Duplodnaviria</taxon>
        <taxon>Heunggongvirae</taxon>
        <taxon>Uroviricota</taxon>
        <taxon>Caudoviricetes</taxon>
        <taxon>Foxquatrovirus</taxon>
        <taxon>Foxquatrovirus fox4</taxon>
    </lineage>
</organism>
<gene>
    <name evidence="1" type="ORF">XccvBFoX4_gp62c</name>
</gene>
<evidence type="ECO:0000313" key="1">
    <source>
        <dbReference type="EMBL" id="QJI53016.1"/>
    </source>
</evidence>
<reference evidence="1" key="1">
    <citation type="submission" date="2020-03" db="EMBL/GenBank/DDBJ databases">
        <title>Development of an integrated pest management strategy to control Xanthomonas campestris pv. campestris by using bacteriophages.</title>
        <authorList>
            <person name="Holtappels D."/>
            <person name="Rombouts S."/>
            <person name="Lavigne R."/>
            <person name="Wagemans J."/>
        </authorList>
    </citation>
    <scope>NUCLEOTIDE SEQUENCE</scope>
</reference>
<protein>
    <recommendedName>
        <fullName evidence="3">DNMP kinase</fullName>
    </recommendedName>
</protein>